<organism evidence="1 2">
    <name type="scientific">Coregonus suidteri</name>
    <dbReference type="NCBI Taxonomy" id="861788"/>
    <lineage>
        <taxon>Eukaryota</taxon>
        <taxon>Metazoa</taxon>
        <taxon>Chordata</taxon>
        <taxon>Craniata</taxon>
        <taxon>Vertebrata</taxon>
        <taxon>Euteleostomi</taxon>
        <taxon>Actinopterygii</taxon>
        <taxon>Neopterygii</taxon>
        <taxon>Teleostei</taxon>
        <taxon>Protacanthopterygii</taxon>
        <taxon>Salmoniformes</taxon>
        <taxon>Salmonidae</taxon>
        <taxon>Coregoninae</taxon>
        <taxon>Coregonus</taxon>
    </lineage>
</organism>
<dbReference type="EMBL" id="JAGTTL010000014">
    <property type="protein sequence ID" value="KAK6313341.1"/>
    <property type="molecule type" value="Genomic_DNA"/>
</dbReference>
<comment type="caution">
    <text evidence="1">The sequence shown here is derived from an EMBL/GenBank/DDBJ whole genome shotgun (WGS) entry which is preliminary data.</text>
</comment>
<sequence length="80" mass="9163">MASLEEILLYLSNQAKYYEGTTDLDKRRNIRRGAEKFTIQGVFARQRETHTERERKKVTEGERQAITCTDGGRMASHTGG</sequence>
<proteinExistence type="predicted"/>
<dbReference type="AlphaFoldDB" id="A0AAN8QVV3"/>
<accession>A0AAN8QVV3</accession>
<reference evidence="1 2" key="1">
    <citation type="submission" date="2021-04" db="EMBL/GenBank/DDBJ databases">
        <authorList>
            <person name="De Guttry C."/>
            <person name="Zahm M."/>
            <person name="Klopp C."/>
            <person name="Cabau C."/>
            <person name="Louis A."/>
            <person name="Berthelot C."/>
            <person name="Parey E."/>
            <person name="Roest Crollius H."/>
            <person name="Montfort J."/>
            <person name="Robinson-Rechavi M."/>
            <person name="Bucao C."/>
            <person name="Bouchez O."/>
            <person name="Gislard M."/>
            <person name="Lluch J."/>
            <person name="Milhes M."/>
            <person name="Lampietro C."/>
            <person name="Lopez Roques C."/>
            <person name="Donnadieu C."/>
            <person name="Braasch I."/>
            <person name="Desvignes T."/>
            <person name="Postlethwait J."/>
            <person name="Bobe J."/>
            <person name="Wedekind C."/>
            <person name="Guiguen Y."/>
        </authorList>
    </citation>
    <scope>NUCLEOTIDE SEQUENCE [LARGE SCALE GENOMIC DNA]</scope>
    <source>
        <strain evidence="1">Cs_M1</strain>
        <tissue evidence="1">Blood</tissue>
    </source>
</reference>
<evidence type="ECO:0000313" key="2">
    <source>
        <dbReference type="Proteomes" id="UP001356427"/>
    </source>
</evidence>
<keyword evidence="2" id="KW-1185">Reference proteome</keyword>
<evidence type="ECO:0000313" key="1">
    <source>
        <dbReference type="EMBL" id="KAK6313341.1"/>
    </source>
</evidence>
<gene>
    <name evidence="1" type="ORF">J4Q44_G00166880</name>
</gene>
<dbReference type="Proteomes" id="UP001356427">
    <property type="component" value="Unassembled WGS sequence"/>
</dbReference>
<protein>
    <submittedName>
        <fullName evidence="1">Uncharacterized protein</fullName>
    </submittedName>
</protein>
<name>A0AAN8QVV3_9TELE</name>